<protein>
    <submittedName>
        <fullName evidence="1">Keratin, type II cytoskeletal 6A</fullName>
    </submittedName>
</protein>
<gene>
    <name evidence="1" type="ORF">APTSU1_001511800</name>
</gene>
<comment type="caution">
    <text evidence="1">The sequence shown here is derived from an EMBL/GenBank/DDBJ whole genome shotgun (WGS) entry which is preliminary data.</text>
</comment>
<sequence length="33" mass="4050">MLLYPASHNFWGRTSWKGWRMPCRRPNRTWPGC</sequence>
<proteinExistence type="predicted"/>
<dbReference type="EMBL" id="BAAFST010000015">
    <property type="protein sequence ID" value="GAB1299881.1"/>
    <property type="molecule type" value="Genomic_DNA"/>
</dbReference>
<keyword evidence="2" id="KW-1185">Reference proteome</keyword>
<organism evidence="1 2">
    <name type="scientific">Apodemus speciosus</name>
    <name type="common">Large Japanese field mouse</name>
    <dbReference type="NCBI Taxonomy" id="105296"/>
    <lineage>
        <taxon>Eukaryota</taxon>
        <taxon>Metazoa</taxon>
        <taxon>Chordata</taxon>
        <taxon>Craniata</taxon>
        <taxon>Vertebrata</taxon>
        <taxon>Euteleostomi</taxon>
        <taxon>Mammalia</taxon>
        <taxon>Eutheria</taxon>
        <taxon>Euarchontoglires</taxon>
        <taxon>Glires</taxon>
        <taxon>Rodentia</taxon>
        <taxon>Myomorpha</taxon>
        <taxon>Muroidea</taxon>
        <taxon>Muridae</taxon>
        <taxon>Murinae</taxon>
        <taxon>Apodemus</taxon>
    </lineage>
</organism>
<dbReference type="Proteomes" id="UP001623349">
    <property type="component" value="Unassembled WGS sequence"/>
</dbReference>
<reference evidence="1 2" key="1">
    <citation type="submission" date="2024-08" db="EMBL/GenBank/DDBJ databases">
        <title>The draft genome of Apodemus speciosus.</title>
        <authorList>
            <person name="Nabeshima K."/>
            <person name="Suzuki S."/>
            <person name="Onuma M."/>
        </authorList>
    </citation>
    <scope>NUCLEOTIDE SEQUENCE [LARGE SCALE GENOMIC DNA]</scope>
    <source>
        <strain evidence="1">IB14-021</strain>
    </source>
</reference>
<name>A0ABQ0FKY9_APOSI</name>
<accession>A0ABQ0FKY9</accession>
<evidence type="ECO:0000313" key="2">
    <source>
        <dbReference type="Proteomes" id="UP001623349"/>
    </source>
</evidence>
<evidence type="ECO:0000313" key="1">
    <source>
        <dbReference type="EMBL" id="GAB1299881.1"/>
    </source>
</evidence>